<accession>A0A8J1UAV6</accession>
<protein>
    <submittedName>
        <fullName evidence="1">Uncharacterized protein</fullName>
    </submittedName>
</protein>
<dbReference type="CDD" id="cd07429">
    <property type="entry name" value="Cby_like"/>
    <property type="match status" value="1"/>
</dbReference>
<dbReference type="PANTHER" id="PTHR21533">
    <property type="entry name" value="LEUCINE-RICH PROTEIN"/>
    <property type="match status" value="1"/>
</dbReference>
<reference evidence="1" key="1">
    <citation type="submission" date="2022-03" db="EMBL/GenBank/DDBJ databases">
        <authorList>
            <person name="Martin C."/>
        </authorList>
    </citation>
    <scope>NUCLEOTIDE SEQUENCE</scope>
</reference>
<dbReference type="InterPro" id="IPR028118">
    <property type="entry name" value="Chibby_fam"/>
</dbReference>
<evidence type="ECO:0000313" key="1">
    <source>
        <dbReference type="EMBL" id="CAH1795362.1"/>
    </source>
</evidence>
<organism evidence="1 2">
    <name type="scientific">Owenia fusiformis</name>
    <name type="common">Polychaete worm</name>
    <dbReference type="NCBI Taxonomy" id="6347"/>
    <lineage>
        <taxon>Eukaryota</taxon>
        <taxon>Metazoa</taxon>
        <taxon>Spiralia</taxon>
        <taxon>Lophotrochozoa</taxon>
        <taxon>Annelida</taxon>
        <taxon>Polychaeta</taxon>
        <taxon>Sedentaria</taxon>
        <taxon>Canalipalpata</taxon>
        <taxon>Sabellida</taxon>
        <taxon>Oweniida</taxon>
        <taxon>Oweniidae</taxon>
        <taxon>Owenia</taxon>
    </lineage>
</organism>
<dbReference type="AlphaFoldDB" id="A0A8J1UAV6"/>
<dbReference type="OrthoDB" id="2145765at2759"/>
<proteinExistence type="predicted"/>
<comment type="caution">
    <text evidence="1">The sequence shown here is derived from an EMBL/GenBank/DDBJ whole genome shotgun (WGS) entry which is preliminary data.</text>
</comment>
<dbReference type="EMBL" id="CAIIXF020000009">
    <property type="protein sequence ID" value="CAH1795362.1"/>
    <property type="molecule type" value="Genomic_DNA"/>
</dbReference>
<name>A0A8J1UAV6_OWEFU</name>
<gene>
    <name evidence="1" type="ORF">OFUS_LOCUS19911</name>
</gene>
<dbReference type="Pfam" id="PF14645">
    <property type="entry name" value="Chibby"/>
    <property type="match status" value="1"/>
</dbReference>
<keyword evidence="2" id="KW-1185">Reference proteome</keyword>
<evidence type="ECO:0000313" key="2">
    <source>
        <dbReference type="Proteomes" id="UP000749559"/>
    </source>
</evidence>
<dbReference type="Proteomes" id="UP000749559">
    <property type="component" value="Unassembled WGS sequence"/>
</dbReference>
<sequence length="124" mass="13897">MPLFGGNKFSPKKTTPRKTPSLSNLHLDSTQQQEEFGLDFGPIKVNLGGSEAVFEDGQWISDSSGGGGRDIIKMKKQNQQLIEENNLLKLKMDILLDMLAEATAETHLKETEIDQLKDLARRKR</sequence>
<dbReference type="PANTHER" id="PTHR21533:SF19">
    <property type="entry name" value="LEUCINE-RICH PROTEIN"/>
    <property type="match status" value="1"/>
</dbReference>